<dbReference type="Pfam" id="PF19333">
    <property type="entry name" value="FAXC_N"/>
    <property type="match status" value="1"/>
</dbReference>
<dbReference type="PANTHER" id="PTHR12289">
    <property type="entry name" value="METAXIN RELATED"/>
    <property type="match status" value="1"/>
</dbReference>
<proteinExistence type="predicted"/>
<keyword evidence="1" id="KW-0472">Membrane</keyword>
<feature type="domain" description="Failed axon connections homolog N-terminal" evidence="2">
    <location>
        <begin position="1"/>
        <end position="106"/>
    </location>
</feature>
<evidence type="ECO:0000313" key="3">
    <source>
        <dbReference type="Ensembl" id="ENSBMSP00010012863.1"/>
    </source>
</evidence>
<gene>
    <name evidence="3" type="primary">FAXC</name>
</gene>
<dbReference type="AlphaFoldDB" id="A0A8C0D036"/>
<organism evidence="3">
    <name type="scientific">Balaenoptera musculus</name>
    <name type="common">Blue whale</name>
    <dbReference type="NCBI Taxonomy" id="9771"/>
    <lineage>
        <taxon>Eukaryota</taxon>
        <taxon>Metazoa</taxon>
        <taxon>Chordata</taxon>
        <taxon>Craniata</taxon>
        <taxon>Vertebrata</taxon>
        <taxon>Euteleostomi</taxon>
        <taxon>Mammalia</taxon>
        <taxon>Eutheria</taxon>
        <taxon>Laurasiatheria</taxon>
        <taxon>Artiodactyla</taxon>
        <taxon>Whippomorpha</taxon>
        <taxon>Cetacea</taxon>
        <taxon>Mysticeti</taxon>
        <taxon>Balaenopteridae</taxon>
        <taxon>Balaenoptera</taxon>
    </lineage>
</organism>
<dbReference type="PANTHER" id="PTHR12289:SF76">
    <property type="entry name" value="FAILED AXON CONNECTIONS HOMOLOG"/>
    <property type="match status" value="1"/>
</dbReference>
<dbReference type="GeneTree" id="ENSGT00950000182919"/>
<protein>
    <submittedName>
        <fullName evidence="3">Failed axon connections homolog, metaxin like GST domain containing</fullName>
    </submittedName>
</protein>
<accession>A0A8C0D036</accession>
<evidence type="ECO:0000256" key="1">
    <source>
        <dbReference type="SAM" id="Phobius"/>
    </source>
</evidence>
<keyword evidence="1" id="KW-0812">Transmembrane</keyword>
<feature type="transmembrane region" description="Helical" evidence="1">
    <location>
        <begin position="67"/>
        <end position="88"/>
    </location>
</feature>
<dbReference type="InterPro" id="IPR050931">
    <property type="entry name" value="Mito_Protein_Transport_Metaxin"/>
</dbReference>
<name>A0A8C0D036_BALMU</name>
<dbReference type="Ensembl" id="ENSBMST00010014293.1">
    <property type="protein sequence ID" value="ENSBMSP00010012863.1"/>
    <property type="gene ID" value="ENSBMSG00010009429.1"/>
</dbReference>
<keyword evidence="1" id="KW-1133">Transmembrane helix</keyword>
<dbReference type="GO" id="GO:0005737">
    <property type="term" value="C:cytoplasm"/>
    <property type="evidence" value="ECO:0007669"/>
    <property type="project" value="TreeGrafter"/>
</dbReference>
<reference evidence="3" key="1">
    <citation type="submission" date="2023-09" db="UniProtKB">
        <authorList>
            <consortium name="Ensembl"/>
        </authorList>
    </citation>
    <scope>IDENTIFICATION</scope>
</reference>
<sequence>MHWGVGFASSRPCVVDLSWNQSVSFFGWWAGSEEPFSFCGDIIAFPLQDYGGIMAGLGSDPWWKKTLYLTGGALLAAAAYLLHELLVIRKQQEIDSKDAIILHQFARPNNGVPSLSPFCLKMETYLRMADLPYQHLNISCKNHDASPLNSSVCIFKKEGHSSTKLLVKGNTRIFPPCVGKTSSFLLRVS</sequence>
<evidence type="ECO:0000259" key="2">
    <source>
        <dbReference type="Pfam" id="PF19333"/>
    </source>
</evidence>
<dbReference type="InterPro" id="IPR045796">
    <property type="entry name" value="FAXC_N"/>
</dbReference>